<sequence length="187" mass="21729">MQNNETNTTIFSQRNVDAFKNLNGTLVVPVRIMKKWEASNNLGFGFQSFTTYVQENQPILNEQFYYMLNSNHTLQLPHKIKMELNLGLQGPQAYGLYTIERTWWLDSGVKRSFLKDNLDVSLTVTDIFRTRKVVGSANFDGNINAFDQYFAAQSFRVNLRYRFSKGQKFEMQRRSTNLEELNRAGGN</sequence>
<organism evidence="2 3">
    <name type="scientific">Rufibacter quisquiliarum</name>
    <dbReference type="NCBI Taxonomy" id="1549639"/>
    <lineage>
        <taxon>Bacteria</taxon>
        <taxon>Pseudomonadati</taxon>
        <taxon>Bacteroidota</taxon>
        <taxon>Cytophagia</taxon>
        <taxon>Cytophagales</taxon>
        <taxon>Hymenobacteraceae</taxon>
        <taxon>Rufibacter</taxon>
    </lineage>
</organism>
<name>A0A839GU35_9BACT</name>
<dbReference type="Proteomes" id="UP000563094">
    <property type="component" value="Unassembled WGS sequence"/>
</dbReference>
<dbReference type="Pfam" id="PF14905">
    <property type="entry name" value="OMP_b-brl_3"/>
    <property type="match status" value="1"/>
</dbReference>
<gene>
    <name evidence="2" type="ORF">FHS90_002014</name>
</gene>
<evidence type="ECO:0000259" key="1">
    <source>
        <dbReference type="Pfam" id="PF14905"/>
    </source>
</evidence>
<reference evidence="2 3" key="1">
    <citation type="submission" date="2020-08" db="EMBL/GenBank/DDBJ databases">
        <title>Genomic Encyclopedia of Type Strains, Phase IV (KMG-IV): sequencing the most valuable type-strain genomes for metagenomic binning, comparative biology and taxonomic classification.</title>
        <authorList>
            <person name="Goeker M."/>
        </authorList>
    </citation>
    <scope>NUCLEOTIDE SEQUENCE [LARGE SCALE GENOMIC DNA]</scope>
    <source>
        <strain evidence="2 3">DSM 29854</strain>
    </source>
</reference>
<dbReference type="EMBL" id="JACJIQ010000007">
    <property type="protein sequence ID" value="MBA9077301.1"/>
    <property type="molecule type" value="Genomic_DNA"/>
</dbReference>
<proteinExistence type="predicted"/>
<dbReference type="InterPro" id="IPR041700">
    <property type="entry name" value="OMP_b-brl_3"/>
</dbReference>
<dbReference type="RefSeq" id="WP_343049648.1">
    <property type="nucleotide sequence ID" value="NZ_JACJIQ010000007.1"/>
</dbReference>
<keyword evidence="3" id="KW-1185">Reference proteome</keyword>
<feature type="domain" description="Outer membrane protein beta-barrel" evidence="1">
    <location>
        <begin position="2"/>
        <end position="161"/>
    </location>
</feature>
<comment type="caution">
    <text evidence="2">The sequence shown here is derived from an EMBL/GenBank/DDBJ whole genome shotgun (WGS) entry which is preliminary data.</text>
</comment>
<accession>A0A839GU35</accession>
<evidence type="ECO:0000313" key="3">
    <source>
        <dbReference type="Proteomes" id="UP000563094"/>
    </source>
</evidence>
<dbReference type="AlphaFoldDB" id="A0A839GU35"/>
<evidence type="ECO:0000313" key="2">
    <source>
        <dbReference type="EMBL" id="MBA9077301.1"/>
    </source>
</evidence>
<protein>
    <recommendedName>
        <fullName evidence="1">Outer membrane protein beta-barrel domain-containing protein</fullName>
    </recommendedName>
</protein>